<organism evidence="1 2">
    <name type="scientific">Morus notabilis</name>
    <dbReference type="NCBI Taxonomy" id="981085"/>
    <lineage>
        <taxon>Eukaryota</taxon>
        <taxon>Viridiplantae</taxon>
        <taxon>Streptophyta</taxon>
        <taxon>Embryophyta</taxon>
        <taxon>Tracheophyta</taxon>
        <taxon>Spermatophyta</taxon>
        <taxon>Magnoliopsida</taxon>
        <taxon>eudicotyledons</taxon>
        <taxon>Gunneridae</taxon>
        <taxon>Pentapetalae</taxon>
        <taxon>rosids</taxon>
        <taxon>fabids</taxon>
        <taxon>Rosales</taxon>
        <taxon>Moraceae</taxon>
        <taxon>Moreae</taxon>
        <taxon>Morus</taxon>
    </lineage>
</organism>
<dbReference type="Proteomes" id="UP000030645">
    <property type="component" value="Unassembled WGS sequence"/>
</dbReference>
<evidence type="ECO:0000313" key="1">
    <source>
        <dbReference type="EMBL" id="EXB88547.1"/>
    </source>
</evidence>
<gene>
    <name evidence="1" type="ORF">L484_008866</name>
</gene>
<keyword evidence="2" id="KW-1185">Reference proteome</keyword>
<proteinExistence type="predicted"/>
<accession>W9RG13</accession>
<evidence type="ECO:0000313" key="2">
    <source>
        <dbReference type="Proteomes" id="UP000030645"/>
    </source>
</evidence>
<dbReference type="AlphaFoldDB" id="W9RG13"/>
<name>W9RG13_9ROSA</name>
<reference evidence="2" key="1">
    <citation type="submission" date="2013-01" db="EMBL/GenBank/DDBJ databases">
        <title>Draft Genome Sequence of a Mulberry Tree, Morus notabilis C.K. Schneid.</title>
        <authorList>
            <person name="He N."/>
            <person name="Zhao S."/>
        </authorList>
    </citation>
    <scope>NUCLEOTIDE SEQUENCE</scope>
</reference>
<sequence>MGHFREPKMTINRILRIQHKVLEMHAVLDLYKKETTTDQMSYGLCFSSAKSASLANVSRSCLSVAVLSNMGPARSMWPKREK</sequence>
<dbReference type="EMBL" id="KE344975">
    <property type="protein sequence ID" value="EXB88547.1"/>
    <property type="molecule type" value="Genomic_DNA"/>
</dbReference>
<protein>
    <submittedName>
        <fullName evidence="1">Uncharacterized protein</fullName>
    </submittedName>
</protein>